<reference evidence="1" key="2">
    <citation type="submission" date="2020-09" db="EMBL/GenBank/DDBJ databases">
        <authorList>
            <person name="Sun Q."/>
            <person name="Kim S."/>
        </authorList>
    </citation>
    <scope>NUCLEOTIDE SEQUENCE</scope>
    <source>
        <strain evidence="1">KCTC 42590</strain>
    </source>
</reference>
<comment type="caution">
    <text evidence="1">The sequence shown here is derived from an EMBL/GenBank/DDBJ whole genome shotgun (WGS) entry which is preliminary data.</text>
</comment>
<gene>
    <name evidence="1" type="ORF">GCM10017044_16850</name>
</gene>
<keyword evidence="2" id="KW-1185">Reference proteome</keyword>
<name>A0A919E801_9PROT</name>
<evidence type="ECO:0000313" key="2">
    <source>
        <dbReference type="Proteomes" id="UP000630923"/>
    </source>
</evidence>
<accession>A0A919E801</accession>
<reference evidence="1" key="1">
    <citation type="journal article" date="2014" name="Int. J. Syst. Evol. Microbiol.">
        <title>Complete genome sequence of Corynebacterium casei LMG S-19264T (=DSM 44701T), isolated from a smear-ripened cheese.</title>
        <authorList>
            <consortium name="US DOE Joint Genome Institute (JGI-PGF)"/>
            <person name="Walter F."/>
            <person name="Albersmeier A."/>
            <person name="Kalinowski J."/>
            <person name="Ruckert C."/>
        </authorList>
    </citation>
    <scope>NUCLEOTIDE SEQUENCE</scope>
    <source>
        <strain evidence="1">KCTC 42590</strain>
    </source>
</reference>
<dbReference type="AlphaFoldDB" id="A0A919E801"/>
<dbReference type="EMBL" id="BNCI01000002">
    <property type="protein sequence ID" value="GHF23068.1"/>
    <property type="molecule type" value="Genomic_DNA"/>
</dbReference>
<organism evidence="1 2">
    <name type="scientific">Kordiimonas sediminis</name>
    <dbReference type="NCBI Taxonomy" id="1735581"/>
    <lineage>
        <taxon>Bacteria</taxon>
        <taxon>Pseudomonadati</taxon>
        <taxon>Pseudomonadota</taxon>
        <taxon>Alphaproteobacteria</taxon>
        <taxon>Kordiimonadales</taxon>
        <taxon>Kordiimonadaceae</taxon>
        <taxon>Kordiimonas</taxon>
    </lineage>
</organism>
<dbReference type="RefSeq" id="WP_191251928.1">
    <property type="nucleotide sequence ID" value="NZ_BNCI01000002.1"/>
</dbReference>
<evidence type="ECO:0000313" key="1">
    <source>
        <dbReference type="EMBL" id="GHF23068.1"/>
    </source>
</evidence>
<protein>
    <submittedName>
        <fullName evidence="1">Uncharacterized protein</fullName>
    </submittedName>
</protein>
<proteinExistence type="predicted"/>
<dbReference type="Proteomes" id="UP000630923">
    <property type="component" value="Unassembled WGS sequence"/>
</dbReference>
<sequence>MTEEDAEKKDLTVDSTLLELTEKKLEKAQAEEESYANLMHNNAEMGELAARFCYAAAGLPTPIIEEILELFETISDNHRSGKYQDRRPC</sequence>